<comment type="catalytic activity">
    <reaction evidence="1 10">
        <text>(2R)-2-phosphoglycerate = (2R)-3-phosphoglycerate</text>
        <dbReference type="Rhea" id="RHEA:15901"/>
        <dbReference type="ChEBI" id="CHEBI:58272"/>
        <dbReference type="ChEBI" id="CHEBI:58289"/>
        <dbReference type="EC" id="5.4.2.12"/>
    </reaction>
</comment>
<keyword evidence="5 10" id="KW-0479">Metal-binding</keyword>
<keyword evidence="8 10" id="KW-0413">Isomerase</keyword>
<dbReference type="EC" id="5.4.2.12" evidence="4 10"/>
<feature type="binding site" evidence="10 12">
    <location>
        <position position="186"/>
    </location>
    <ligand>
        <name>substrate</name>
    </ligand>
</feature>
<feature type="binding site" evidence="10 12">
    <location>
        <position position="332"/>
    </location>
    <ligand>
        <name>substrate</name>
    </ligand>
</feature>
<proteinExistence type="inferred from homology"/>
<dbReference type="Proteomes" id="UP000682739">
    <property type="component" value="Chromosome"/>
</dbReference>
<evidence type="ECO:0000256" key="5">
    <source>
        <dbReference type="ARBA" id="ARBA00022723"/>
    </source>
</evidence>
<dbReference type="AlphaFoldDB" id="A0A975D9D2"/>
<dbReference type="GO" id="GO:0006096">
    <property type="term" value="P:glycolytic process"/>
    <property type="evidence" value="ECO:0007669"/>
    <property type="project" value="UniProtKB-UniRule"/>
</dbReference>
<comment type="pathway">
    <text evidence="2 10">Carbohydrate degradation; glycolysis; pyruvate from D-glyceraldehyde 3-phosphate: step 3/5.</text>
</comment>
<feature type="binding site" evidence="10 13">
    <location>
        <position position="403"/>
    </location>
    <ligand>
        <name>Mn(2+)</name>
        <dbReference type="ChEBI" id="CHEBI:29035"/>
        <label>1</label>
    </ligand>
</feature>
<dbReference type="Pfam" id="PF06415">
    <property type="entry name" value="iPGM_N"/>
    <property type="match status" value="1"/>
</dbReference>
<feature type="domain" description="BPG-independent PGAM N-terminal" evidence="15">
    <location>
        <begin position="83"/>
        <end position="295"/>
    </location>
</feature>
<protein>
    <recommendedName>
        <fullName evidence="9 10">2,3-bisphosphoglycerate-independent phosphoglycerate mutase</fullName>
        <shortName evidence="10">BPG-independent PGAM</shortName>
        <shortName evidence="10">Phosphoglyceromutase</shortName>
        <shortName evidence="10">iPGM</shortName>
        <ecNumber evidence="4 10">5.4.2.12</ecNumber>
    </recommendedName>
</protein>
<dbReference type="PANTHER" id="PTHR31637:SF0">
    <property type="entry name" value="2,3-BISPHOSPHOGLYCERATE-INDEPENDENT PHOSPHOGLYCERATE MUTASE"/>
    <property type="match status" value="1"/>
</dbReference>
<reference evidence="16" key="1">
    <citation type="submission" date="2021-03" db="EMBL/GenBank/DDBJ databases">
        <title>Description of Psychrosphaera ytuae sp. nov. isolated from deep sea sediment of South China Sea.</title>
        <authorList>
            <person name="Zhang J."/>
            <person name="Xu X.-D."/>
        </authorList>
    </citation>
    <scope>NUCLEOTIDE SEQUENCE</scope>
    <source>
        <strain evidence="16">MTZ26</strain>
    </source>
</reference>
<feature type="active site" description="Phosphoserine intermediate" evidence="10 11">
    <location>
        <position position="63"/>
    </location>
</feature>
<dbReference type="NCBIfam" id="NF003897">
    <property type="entry name" value="PRK05434.1-5"/>
    <property type="match status" value="1"/>
</dbReference>
<evidence type="ECO:0000256" key="1">
    <source>
        <dbReference type="ARBA" id="ARBA00000370"/>
    </source>
</evidence>
<comment type="subunit">
    <text evidence="10">Monomer.</text>
</comment>
<feature type="binding site" evidence="10 13">
    <location>
        <position position="440"/>
    </location>
    <ligand>
        <name>Mn(2+)</name>
        <dbReference type="ChEBI" id="CHEBI:29035"/>
        <label>2</label>
    </ligand>
</feature>
<keyword evidence="7 10" id="KW-0464">Manganese</keyword>
<dbReference type="InterPro" id="IPR005995">
    <property type="entry name" value="Pgm_bpd_ind"/>
</dbReference>
<feature type="binding site" evidence="10 12">
    <location>
        <begin position="258"/>
        <end position="261"/>
    </location>
    <ligand>
        <name>substrate</name>
    </ligand>
</feature>
<evidence type="ECO:0000256" key="13">
    <source>
        <dbReference type="PIRSR" id="PIRSR001492-3"/>
    </source>
</evidence>
<evidence type="ECO:0000313" key="16">
    <source>
        <dbReference type="EMBL" id="QTH62633.1"/>
    </source>
</evidence>
<evidence type="ECO:0000259" key="15">
    <source>
        <dbReference type="Pfam" id="PF06415"/>
    </source>
</evidence>
<evidence type="ECO:0000256" key="7">
    <source>
        <dbReference type="ARBA" id="ARBA00023211"/>
    </source>
</evidence>
<organism evidence="16 17">
    <name type="scientific">Psychrosphaera ytuae</name>
    <dbReference type="NCBI Taxonomy" id="2820710"/>
    <lineage>
        <taxon>Bacteria</taxon>
        <taxon>Pseudomonadati</taxon>
        <taxon>Pseudomonadota</taxon>
        <taxon>Gammaproteobacteria</taxon>
        <taxon>Alteromonadales</taxon>
        <taxon>Pseudoalteromonadaceae</taxon>
        <taxon>Psychrosphaera</taxon>
    </lineage>
</organism>
<feature type="binding site" evidence="10 13">
    <location>
        <position position="13"/>
    </location>
    <ligand>
        <name>Mn(2+)</name>
        <dbReference type="ChEBI" id="CHEBI:29035"/>
        <label>2</label>
    </ligand>
</feature>
<feature type="domain" description="Metalloenzyme" evidence="14">
    <location>
        <begin position="5"/>
        <end position="495"/>
    </location>
</feature>
<keyword evidence="17" id="KW-1185">Reference proteome</keyword>
<dbReference type="GO" id="GO:0004619">
    <property type="term" value="F:phosphoglycerate mutase activity"/>
    <property type="evidence" value="ECO:0007669"/>
    <property type="project" value="UniProtKB-UniRule"/>
</dbReference>
<dbReference type="GO" id="GO:0030145">
    <property type="term" value="F:manganese ion binding"/>
    <property type="evidence" value="ECO:0007669"/>
    <property type="project" value="UniProtKB-UniRule"/>
</dbReference>
<dbReference type="PANTHER" id="PTHR31637">
    <property type="entry name" value="2,3-BISPHOSPHOGLYCERATE-INDEPENDENT PHOSPHOGLYCERATE MUTASE"/>
    <property type="match status" value="1"/>
</dbReference>
<comment type="function">
    <text evidence="10">Catalyzes the interconversion of 2-phosphoglycerate and 3-phosphoglycerate.</text>
</comment>
<dbReference type="InterPro" id="IPR011258">
    <property type="entry name" value="BPG-indep_PGM_N"/>
</dbReference>
<name>A0A975D9D2_9GAMM</name>
<dbReference type="GO" id="GO:0005829">
    <property type="term" value="C:cytosol"/>
    <property type="evidence" value="ECO:0007669"/>
    <property type="project" value="TreeGrafter"/>
</dbReference>
<feature type="binding site" evidence="10 13">
    <location>
        <position position="399"/>
    </location>
    <ligand>
        <name>Mn(2+)</name>
        <dbReference type="ChEBI" id="CHEBI:29035"/>
        <label>1</label>
    </ligand>
</feature>
<comment type="similarity">
    <text evidence="3 10">Belongs to the BPG-independent phosphoglycerate mutase family.</text>
</comment>
<evidence type="ECO:0000256" key="6">
    <source>
        <dbReference type="ARBA" id="ARBA00023152"/>
    </source>
</evidence>
<dbReference type="Gene3D" id="3.40.720.10">
    <property type="entry name" value="Alkaline Phosphatase, subunit A"/>
    <property type="match status" value="1"/>
</dbReference>
<feature type="binding site" evidence="10 13">
    <location>
        <position position="63"/>
    </location>
    <ligand>
        <name>Mn(2+)</name>
        <dbReference type="ChEBI" id="CHEBI:29035"/>
        <label>2</label>
    </ligand>
</feature>
<dbReference type="SUPFAM" id="SSF64158">
    <property type="entry name" value="2,3-Bisphosphoglycerate-independent phosphoglycerate mutase, substrate-binding domain"/>
    <property type="match status" value="1"/>
</dbReference>
<dbReference type="InterPro" id="IPR036646">
    <property type="entry name" value="PGAM_B_sf"/>
</dbReference>
<gene>
    <name evidence="10" type="primary">gpmI</name>
    <name evidence="16" type="ORF">J1N51_07525</name>
</gene>
<evidence type="ECO:0000256" key="4">
    <source>
        <dbReference type="ARBA" id="ARBA00012026"/>
    </source>
</evidence>
<keyword evidence="6 10" id="KW-0324">Glycolysis</keyword>
<feature type="binding site" evidence="10 12">
    <location>
        <position position="124"/>
    </location>
    <ligand>
        <name>substrate</name>
    </ligand>
</feature>
<evidence type="ECO:0000313" key="17">
    <source>
        <dbReference type="Proteomes" id="UP000682739"/>
    </source>
</evidence>
<dbReference type="Pfam" id="PF01676">
    <property type="entry name" value="Metalloenzyme"/>
    <property type="match status" value="1"/>
</dbReference>
<evidence type="ECO:0000259" key="14">
    <source>
        <dbReference type="Pfam" id="PF01676"/>
    </source>
</evidence>
<dbReference type="EMBL" id="CP072110">
    <property type="protein sequence ID" value="QTH62633.1"/>
    <property type="molecule type" value="Genomic_DNA"/>
</dbReference>
<dbReference type="FunFam" id="3.40.720.10:FF:000001">
    <property type="entry name" value="2,3-bisphosphoglycerate-independent phosphoglycerate mutase"/>
    <property type="match status" value="1"/>
</dbReference>
<comment type="cofactor">
    <cofactor evidence="10">
        <name>Mn(2+)</name>
        <dbReference type="ChEBI" id="CHEBI:29035"/>
    </cofactor>
    <text evidence="10">Binds 2 manganese ions per subunit.</text>
</comment>
<feature type="binding site" evidence="10 12">
    <location>
        <position position="192"/>
    </location>
    <ligand>
        <name>substrate</name>
    </ligand>
</feature>
<evidence type="ECO:0000256" key="9">
    <source>
        <dbReference type="ARBA" id="ARBA00071648"/>
    </source>
</evidence>
<feature type="binding site" evidence="10 13">
    <location>
        <position position="459"/>
    </location>
    <ligand>
        <name>Mn(2+)</name>
        <dbReference type="ChEBI" id="CHEBI:29035"/>
        <label>1</label>
    </ligand>
</feature>
<dbReference type="SUPFAM" id="SSF53649">
    <property type="entry name" value="Alkaline phosphatase-like"/>
    <property type="match status" value="1"/>
</dbReference>
<dbReference type="InterPro" id="IPR017850">
    <property type="entry name" value="Alkaline_phosphatase_core_sf"/>
</dbReference>
<evidence type="ECO:0000256" key="8">
    <source>
        <dbReference type="ARBA" id="ARBA00023235"/>
    </source>
</evidence>
<dbReference type="InterPro" id="IPR006124">
    <property type="entry name" value="Metalloenzyme"/>
</dbReference>
<sequence>MSNKKPFVLCILDGWGHREETSNNAIANANTPVLDNLWSTRPSTLISGSGMDVGLPDGQMGNSEVGHVNLGAGRVVYQDFTRISKAIDDGDFFTNDALVGAVKGAVNNAGAVHIFGLLSPGGVHSHEDHIHAMIKLAEQQGANKIYVHAFLDGRDTPPRSAEKSIAALEAHFAETKSGKVATLIGRYYAMDRDNRWDRVEQAYNLLTLGEGQFEANTGVEGLQNAYDRDENDEFVKATVIGDKVTINDGDSIVFMNFRADRAREITRAFVEKEFDGFERKVTPQLHDYVMLTEYAADIDTTVAFPPVALNNVMGEWLAKHNKTQLRISETEKYAHVTFFFSGGREDLFEGEDRELIPSPQVATYDLQPEMNSEMLTDKLVEAIKSGKYDFIVVNYPNGDMVGHSGVYEAAVKACEAVDACIGRVVEALEEVGGEGIITADHGNAEQMSDPSTGQAHTAHTSEPVPFIYVGRDAKPVEGGVLSDVAPTILTLMGMERPQEMTGKPLMLVD</sequence>
<dbReference type="HAMAP" id="MF_01038">
    <property type="entry name" value="GpmI"/>
    <property type="match status" value="1"/>
</dbReference>
<dbReference type="CDD" id="cd16010">
    <property type="entry name" value="iPGM"/>
    <property type="match status" value="1"/>
</dbReference>
<evidence type="ECO:0000256" key="10">
    <source>
        <dbReference type="HAMAP-Rule" id="MF_01038"/>
    </source>
</evidence>
<dbReference type="FunFam" id="3.40.1450.10:FF:000001">
    <property type="entry name" value="2,3-bisphosphoglycerate-independent phosphoglycerate mutase"/>
    <property type="match status" value="1"/>
</dbReference>
<feature type="binding site" evidence="10 13">
    <location>
        <position position="441"/>
    </location>
    <ligand>
        <name>Mn(2+)</name>
        <dbReference type="ChEBI" id="CHEBI:29035"/>
        <label>2</label>
    </ligand>
</feature>
<feature type="binding site" evidence="10 12">
    <location>
        <begin position="154"/>
        <end position="155"/>
    </location>
    <ligand>
        <name>substrate</name>
    </ligand>
</feature>
<dbReference type="RefSeq" id="WP_208829965.1">
    <property type="nucleotide sequence ID" value="NZ_CP072110.1"/>
</dbReference>
<evidence type="ECO:0000256" key="11">
    <source>
        <dbReference type="PIRSR" id="PIRSR001492-1"/>
    </source>
</evidence>
<dbReference type="NCBIfam" id="TIGR01307">
    <property type="entry name" value="pgm_bpd_ind"/>
    <property type="match status" value="1"/>
</dbReference>
<dbReference type="Gene3D" id="3.40.1450.10">
    <property type="entry name" value="BPG-independent phosphoglycerate mutase, domain B"/>
    <property type="match status" value="1"/>
</dbReference>
<evidence type="ECO:0000256" key="12">
    <source>
        <dbReference type="PIRSR" id="PIRSR001492-2"/>
    </source>
</evidence>
<evidence type="ECO:0000256" key="2">
    <source>
        <dbReference type="ARBA" id="ARBA00004798"/>
    </source>
</evidence>
<dbReference type="PIRSF" id="PIRSF001492">
    <property type="entry name" value="IPGAM"/>
    <property type="match status" value="1"/>
</dbReference>
<dbReference type="KEGG" id="psym:J1N51_07525"/>
<evidence type="ECO:0000256" key="3">
    <source>
        <dbReference type="ARBA" id="ARBA00008819"/>
    </source>
</evidence>
<dbReference type="GO" id="GO:0006007">
    <property type="term" value="P:glucose catabolic process"/>
    <property type="evidence" value="ECO:0007669"/>
    <property type="project" value="InterPro"/>
</dbReference>
<accession>A0A975D9D2</accession>